<dbReference type="RefSeq" id="WP_153533337.1">
    <property type="nucleotide sequence ID" value="NZ_WEGH01000002.1"/>
</dbReference>
<gene>
    <name evidence="1" type="ORF">ACRB68_33170</name>
</gene>
<dbReference type="Gene3D" id="3.10.129.10">
    <property type="entry name" value="Hotdog Thioesterase"/>
    <property type="match status" value="1"/>
</dbReference>
<dbReference type="AlphaFoldDB" id="A0A7K0BVZ4"/>
<dbReference type="OrthoDB" id="5495835at2"/>
<dbReference type="InterPro" id="IPR029069">
    <property type="entry name" value="HotDog_dom_sf"/>
</dbReference>
<proteinExistence type="predicted"/>
<name>A0A7K0BVZ4_9ACTN</name>
<keyword evidence="2" id="KW-1185">Reference proteome</keyword>
<accession>A0A7K0BVZ4</accession>
<organism evidence="1 2">
    <name type="scientific">Actinomadura macrotermitis</name>
    <dbReference type="NCBI Taxonomy" id="2585200"/>
    <lineage>
        <taxon>Bacteria</taxon>
        <taxon>Bacillati</taxon>
        <taxon>Actinomycetota</taxon>
        <taxon>Actinomycetes</taxon>
        <taxon>Streptosporangiales</taxon>
        <taxon>Thermomonosporaceae</taxon>
        <taxon>Actinomadura</taxon>
    </lineage>
</organism>
<dbReference type="SUPFAM" id="SSF54637">
    <property type="entry name" value="Thioesterase/thiol ester dehydrase-isomerase"/>
    <property type="match status" value="1"/>
</dbReference>
<evidence type="ECO:0000313" key="1">
    <source>
        <dbReference type="EMBL" id="MQY05246.1"/>
    </source>
</evidence>
<comment type="caution">
    <text evidence="1">The sequence shown here is derived from an EMBL/GenBank/DDBJ whole genome shotgun (WGS) entry which is preliminary data.</text>
</comment>
<evidence type="ECO:0008006" key="3">
    <source>
        <dbReference type="Google" id="ProtNLM"/>
    </source>
</evidence>
<protein>
    <recommendedName>
        <fullName evidence="3">Thioesterase family protein</fullName>
    </recommendedName>
</protein>
<dbReference type="Proteomes" id="UP000487268">
    <property type="component" value="Unassembled WGS sequence"/>
</dbReference>
<dbReference type="EMBL" id="WEGH01000002">
    <property type="protein sequence ID" value="MQY05246.1"/>
    <property type="molecule type" value="Genomic_DNA"/>
</dbReference>
<sequence>MAHQVVIPKGVYGFPDVGFGGFVAGLLAAPSGDGGQHVDFHRPAPLGVMLTITEADGRRRLEDGEGPIASARPAEVAVDVPAPPTWDEALRATGEYVTEAPIVQHDCYGCGPRRAEGEGLRQFLGLLPERGVVAAAWRPAPALGGPDGALPAVQAWAALDCPAGWARFRRPDAPARVMTANLAATLHRPIIAGERHVAFGWVISRDGRKTVAGSAVATADGELCAVARSLWIDAR</sequence>
<reference evidence="1 2" key="1">
    <citation type="submission" date="2019-10" db="EMBL/GenBank/DDBJ databases">
        <title>Actinomadura rubteroloni sp. nov. and Actinomadura macrotermitis sp. nov., isolated from the gut of fungus growing-termite Macrotermes natalensis.</title>
        <authorList>
            <person name="Benndorf R."/>
            <person name="Martin K."/>
            <person name="Kuefner M."/>
            <person name="De Beer W."/>
            <person name="Kaster A.-K."/>
            <person name="Vollmers J."/>
            <person name="Poulsen M."/>
            <person name="Beemelmanns C."/>
        </authorList>
    </citation>
    <scope>NUCLEOTIDE SEQUENCE [LARGE SCALE GENOMIC DNA]</scope>
    <source>
        <strain evidence="1 2">RB68</strain>
    </source>
</reference>
<evidence type="ECO:0000313" key="2">
    <source>
        <dbReference type="Proteomes" id="UP000487268"/>
    </source>
</evidence>